<evidence type="ECO:0000256" key="1">
    <source>
        <dbReference type="SAM" id="Phobius"/>
    </source>
</evidence>
<keyword evidence="1" id="KW-0472">Membrane</keyword>
<organism evidence="2">
    <name type="scientific">viral metagenome</name>
    <dbReference type="NCBI Taxonomy" id="1070528"/>
    <lineage>
        <taxon>unclassified sequences</taxon>
        <taxon>metagenomes</taxon>
        <taxon>organismal metagenomes</taxon>
    </lineage>
</organism>
<evidence type="ECO:0000313" key="2">
    <source>
        <dbReference type="EMBL" id="QHT18730.1"/>
    </source>
</evidence>
<proteinExistence type="predicted"/>
<dbReference type="AlphaFoldDB" id="A0A6C0DR92"/>
<reference evidence="2" key="1">
    <citation type="journal article" date="2020" name="Nature">
        <title>Giant virus diversity and host interactions through global metagenomics.</title>
        <authorList>
            <person name="Schulz F."/>
            <person name="Roux S."/>
            <person name="Paez-Espino D."/>
            <person name="Jungbluth S."/>
            <person name="Walsh D.A."/>
            <person name="Denef V.J."/>
            <person name="McMahon K.D."/>
            <person name="Konstantinidis K.T."/>
            <person name="Eloe-Fadrosh E.A."/>
            <person name="Kyrpides N.C."/>
            <person name="Woyke T."/>
        </authorList>
    </citation>
    <scope>NUCLEOTIDE SEQUENCE</scope>
    <source>
        <strain evidence="2">GVMAG-M-3300023174-49</strain>
    </source>
</reference>
<feature type="transmembrane region" description="Helical" evidence="1">
    <location>
        <begin position="7"/>
        <end position="26"/>
    </location>
</feature>
<protein>
    <recommendedName>
        <fullName evidence="3">Phytanoyl-CoA dioxygenase</fullName>
    </recommendedName>
</protein>
<sequence>MSVGKKIVYSLIIVVLFFFTFRLFILDDYVEKDTHKYRLEEQGFQVFKNVFDEDTIREVTQLCKSENYEKVKGQIIDDKRLHKIIQSKLDENYQFQDYIWIIEKSVVHTCHRDNNGDFFNPGQKYPSYTLLLYLENMEKCLGVIPYSNKSKYSNGINIIFDEVVNLKCNAGDVIIFNSNLIHVGCINNKDDNLRLQLKITHKDDLDVLNYYQNFNKVLKTENPLPPTLRQAQRNMSCMFPIFSDLLQGENIRTARGSVEGVDVGTTQKWFSYIFYGNKDFYDLPNAF</sequence>
<accession>A0A6C0DR92</accession>
<keyword evidence="1" id="KW-1133">Transmembrane helix</keyword>
<dbReference type="Gene3D" id="2.60.120.620">
    <property type="entry name" value="q2cbj1_9rhob like domain"/>
    <property type="match status" value="1"/>
</dbReference>
<evidence type="ECO:0008006" key="3">
    <source>
        <dbReference type="Google" id="ProtNLM"/>
    </source>
</evidence>
<keyword evidence="1" id="KW-0812">Transmembrane</keyword>
<name>A0A6C0DR92_9ZZZZ</name>
<dbReference type="SUPFAM" id="SSF51197">
    <property type="entry name" value="Clavaminate synthase-like"/>
    <property type="match status" value="1"/>
</dbReference>
<dbReference type="EMBL" id="MN739659">
    <property type="protein sequence ID" value="QHT18730.1"/>
    <property type="molecule type" value="Genomic_DNA"/>
</dbReference>